<dbReference type="HOGENOM" id="CLU_1372088_0_0_1"/>
<evidence type="ECO:0000313" key="3">
    <source>
        <dbReference type="Proteomes" id="UP000002497"/>
    </source>
</evidence>
<reference evidence="3" key="1">
    <citation type="journal article" date="2010" name="Genome Res.">
        <title>Population genomic sequencing of Coccidioides fungi reveals recent hybridization and transposon control.</title>
        <authorList>
            <person name="Neafsey D.E."/>
            <person name="Barker B.M."/>
            <person name="Sharpton T.J."/>
            <person name="Stajich J.E."/>
            <person name="Park D.J."/>
            <person name="Whiston E."/>
            <person name="Hung C.-Y."/>
            <person name="McMahan C."/>
            <person name="White J."/>
            <person name="Sykes S."/>
            <person name="Heiman D."/>
            <person name="Young S."/>
            <person name="Zeng Q."/>
            <person name="Abouelleil A."/>
            <person name="Aftuck L."/>
            <person name="Bessette D."/>
            <person name="Brown A."/>
            <person name="FitzGerald M."/>
            <person name="Lui A."/>
            <person name="Macdonald J.P."/>
            <person name="Priest M."/>
            <person name="Orbach M.J."/>
            <person name="Galgiani J.N."/>
            <person name="Kirkland T.N."/>
            <person name="Cole G.T."/>
            <person name="Birren B.W."/>
            <person name="Henn M.R."/>
            <person name="Taylor J.W."/>
            <person name="Rounsley S.D."/>
        </authorList>
    </citation>
    <scope>NUCLEOTIDE SEQUENCE [LARGE SCALE GENOMIC DNA]</scope>
    <source>
        <strain evidence="3">RMSCC 757 / Silveira</strain>
    </source>
</reference>
<gene>
    <name evidence="2" type="ORF">CPSG_08961</name>
</gene>
<dbReference type="Proteomes" id="UP000002497">
    <property type="component" value="Unassembled WGS sequence"/>
</dbReference>
<proteinExistence type="predicted"/>
<dbReference type="EMBL" id="GL636506">
    <property type="protein sequence ID" value="EFW14373.1"/>
    <property type="molecule type" value="Genomic_DNA"/>
</dbReference>
<keyword evidence="3" id="KW-1185">Reference proteome</keyword>
<sequence>MDLDRSAGAKAKKAAFRRAIGRNHIIATAAPEKHDQAKEKTQFLLSLSSGELLSFPCSAHPCFHNTSKESVKEEDSPHKEGQNLEICTPPPPSTIRVFLFFSARERELRPSCSLPGLQGGSFSVSPAQSPTTTIAIFRVPLAGTRPTVSTVPPDVAVLRQPALSGHCALLGGLCRIGGPATGRSADARSSPVCNRRSLF</sequence>
<dbReference type="AlphaFoldDB" id="E9DGL2"/>
<accession>E9DGL2</accession>
<reference evidence="3" key="2">
    <citation type="submission" date="2010-03" db="EMBL/GenBank/DDBJ databases">
        <title>The genome sequence of Coccidioides posadasii strain Silveira.</title>
        <authorList>
            <consortium name="The Broad Institute Genome Sequencing Center for Infectious Disease"/>
            <person name="Neafsey D."/>
            <person name="Orbach M."/>
            <person name="Henn M.R."/>
            <person name="Cole G.T."/>
            <person name="Galgiani J."/>
            <person name="Gardner M.J."/>
            <person name="Kirkland T.N."/>
            <person name="Taylor J.W."/>
            <person name="Young S.K."/>
            <person name="Zeng Q."/>
            <person name="Koehrsen M."/>
            <person name="Alvarado L."/>
            <person name="Berlin A."/>
            <person name="Borenstein D."/>
            <person name="Chapman S.B."/>
            <person name="Chen Z."/>
            <person name="Engels R."/>
            <person name="Freedman E."/>
            <person name="Gellesch M."/>
            <person name="Goldberg J."/>
            <person name="Griggs A."/>
            <person name="Gujja S."/>
            <person name="Heilman E."/>
            <person name="Heiman D."/>
            <person name="Howarth C."/>
            <person name="Jen D."/>
            <person name="Larson L."/>
            <person name="Mehta T."/>
            <person name="Neiman D."/>
            <person name="Park D."/>
            <person name="Pearson M."/>
            <person name="Richards J."/>
            <person name="Roberts A."/>
            <person name="Saif S."/>
            <person name="Shea T."/>
            <person name="Shenoy N."/>
            <person name="Sisk P."/>
            <person name="Stolte C."/>
            <person name="Sykes S."/>
            <person name="Walk T."/>
            <person name="White J."/>
            <person name="Yandava C."/>
            <person name="Haas B."/>
            <person name="Nusbaum C."/>
            <person name="Birren B."/>
        </authorList>
    </citation>
    <scope>NUCLEOTIDE SEQUENCE [LARGE SCALE GENOMIC DNA]</scope>
    <source>
        <strain evidence="3">RMSCC 757 / Silveira</strain>
    </source>
</reference>
<evidence type="ECO:0000256" key="1">
    <source>
        <dbReference type="SAM" id="MobiDB-lite"/>
    </source>
</evidence>
<organism evidence="3">
    <name type="scientific">Coccidioides posadasii (strain RMSCC 757 / Silveira)</name>
    <name type="common">Valley fever fungus</name>
    <dbReference type="NCBI Taxonomy" id="443226"/>
    <lineage>
        <taxon>Eukaryota</taxon>
        <taxon>Fungi</taxon>
        <taxon>Dikarya</taxon>
        <taxon>Ascomycota</taxon>
        <taxon>Pezizomycotina</taxon>
        <taxon>Eurotiomycetes</taxon>
        <taxon>Eurotiomycetidae</taxon>
        <taxon>Onygenales</taxon>
        <taxon>Onygenaceae</taxon>
        <taxon>Coccidioides</taxon>
    </lineage>
</organism>
<name>E9DGL2_COCPS</name>
<protein>
    <submittedName>
        <fullName evidence="2">Predicted protein</fullName>
    </submittedName>
</protein>
<dbReference type="VEuPathDB" id="FungiDB:CPSG_08961"/>
<feature type="compositionally biased region" description="Basic and acidic residues" evidence="1">
    <location>
        <begin position="68"/>
        <end position="82"/>
    </location>
</feature>
<evidence type="ECO:0000313" key="2">
    <source>
        <dbReference type="EMBL" id="EFW14373.1"/>
    </source>
</evidence>
<feature type="region of interest" description="Disordered" evidence="1">
    <location>
        <begin position="68"/>
        <end position="87"/>
    </location>
</feature>